<evidence type="ECO:0000313" key="2">
    <source>
        <dbReference type="Proteomes" id="UP001164250"/>
    </source>
</evidence>
<dbReference type="Proteomes" id="UP001164250">
    <property type="component" value="Chromosome 10"/>
</dbReference>
<reference evidence="2" key="1">
    <citation type="journal article" date="2023" name="G3 (Bethesda)">
        <title>Genome assembly and association tests identify interacting loci associated with vigor, precocity, and sex in interspecific pistachio rootstocks.</title>
        <authorList>
            <person name="Palmer W."/>
            <person name="Jacygrad E."/>
            <person name="Sagayaradj S."/>
            <person name="Cavanaugh K."/>
            <person name="Han R."/>
            <person name="Bertier L."/>
            <person name="Beede B."/>
            <person name="Kafkas S."/>
            <person name="Golino D."/>
            <person name="Preece J."/>
            <person name="Michelmore R."/>
        </authorList>
    </citation>
    <scope>NUCLEOTIDE SEQUENCE [LARGE SCALE GENOMIC DNA]</scope>
</reference>
<dbReference type="EMBL" id="CM047906">
    <property type="protein sequence ID" value="KAJ0085610.1"/>
    <property type="molecule type" value="Genomic_DNA"/>
</dbReference>
<gene>
    <name evidence="1" type="ORF">Patl1_08799</name>
</gene>
<protein>
    <submittedName>
        <fullName evidence="1">Uncharacterized protein</fullName>
    </submittedName>
</protein>
<evidence type="ECO:0000313" key="1">
    <source>
        <dbReference type="EMBL" id="KAJ0085610.1"/>
    </source>
</evidence>
<name>A0ACC1ADJ7_9ROSI</name>
<comment type="caution">
    <text evidence="1">The sequence shown here is derived from an EMBL/GenBank/DDBJ whole genome shotgun (WGS) entry which is preliminary data.</text>
</comment>
<keyword evidence="2" id="KW-1185">Reference proteome</keyword>
<proteinExistence type="predicted"/>
<accession>A0ACC1ADJ7</accession>
<sequence length="155" mass="17476">MKGKHNQSKFMRFIRMPFRVLGKARDFYVRSLTEYAAKGNYGGQFPSLPKSFSVGASRSNASEDYSELIRAASVRSMGHRNEVDLLIHQHLMQSAANRSKEFPKSSSVGMKFMGRIEEEKSCDLEDSVDGKGNKSDYKKFPRSRSVAVSNRSPVL</sequence>
<organism evidence="1 2">
    <name type="scientific">Pistacia atlantica</name>
    <dbReference type="NCBI Taxonomy" id="434234"/>
    <lineage>
        <taxon>Eukaryota</taxon>
        <taxon>Viridiplantae</taxon>
        <taxon>Streptophyta</taxon>
        <taxon>Embryophyta</taxon>
        <taxon>Tracheophyta</taxon>
        <taxon>Spermatophyta</taxon>
        <taxon>Magnoliopsida</taxon>
        <taxon>eudicotyledons</taxon>
        <taxon>Gunneridae</taxon>
        <taxon>Pentapetalae</taxon>
        <taxon>rosids</taxon>
        <taxon>malvids</taxon>
        <taxon>Sapindales</taxon>
        <taxon>Anacardiaceae</taxon>
        <taxon>Pistacia</taxon>
    </lineage>
</organism>